<dbReference type="InterPro" id="IPR004446">
    <property type="entry name" value="Heptose_bisP_phosphatase"/>
</dbReference>
<keyword evidence="3" id="KW-0479">Metal-binding</keyword>
<dbReference type="InterPro" id="IPR006549">
    <property type="entry name" value="HAD-SF_hydro_IIIA"/>
</dbReference>
<evidence type="ECO:0000256" key="2">
    <source>
        <dbReference type="ARBA" id="ARBA00022490"/>
    </source>
</evidence>
<evidence type="ECO:0000313" key="9">
    <source>
        <dbReference type="Proteomes" id="UP001272242"/>
    </source>
</evidence>
<dbReference type="NCBIfam" id="TIGR01662">
    <property type="entry name" value="HAD-SF-IIIA"/>
    <property type="match status" value="1"/>
</dbReference>
<proteinExistence type="inferred from homology"/>
<dbReference type="Gene3D" id="3.40.50.1000">
    <property type="entry name" value="HAD superfamily/HAD-like"/>
    <property type="match status" value="1"/>
</dbReference>
<sequence>MAQRVVFLDRDGVLNRAFPERGTTRPPMTLDELELLPGVPAALERLRAAGFALVVVTNQPDVARGKQTRATVEAINAKMCAELPLTDVLACYHDTADRCDCRKPKPGLLLAAAAKWELDLSTAFLIGDRWSDVAAAHAAGCRGVLIDTPFSSPERCSPDHTAVDITAAVDWVLKTAAAEAPRPPDSGYGFTPKGSLG</sequence>
<protein>
    <recommendedName>
        <fullName evidence="6 7">D,D-heptose 1,7-bisphosphate phosphatase</fullName>
        <ecNumber evidence="7">3.1.3.-</ecNumber>
    </recommendedName>
</protein>
<dbReference type="PANTHER" id="PTHR42891:SF1">
    <property type="entry name" value="D-GLYCERO-BETA-D-MANNO-HEPTOSE-1,7-BISPHOSPHATE 7-PHOSPHATASE"/>
    <property type="match status" value="1"/>
</dbReference>
<dbReference type="SUPFAM" id="SSF56784">
    <property type="entry name" value="HAD-like"/>
    <property type="match status" value="1"/>
</dbReference>
<organism evidence="8 9">
    <name type="scientific">Gemmata algarum</name>
    <dbReference type="NCBI Taxonomy" id="2975278"/>
    <lineage>
        <taxon>Bacteria</taxon>
        <taxon>Pseudomonadati</taxon>
        <taxon>Planctomycetota</taxon>
        <taxon>Planctomycetia</taxon>
        <taxon>Gemmatales</taxon>
        <taxon>Gemmataceae</taxon>
        <taxon>Gemmata</taxon>
    </lineage>
</organism>
<dbReference type="PIRSF" id="PIRSF004682">
    <property type="entry name" value="GmhB"/>
    <property type="match status" value="1"/>
</dbReference>
<gene>
    <name evidence="8" type="ORF">R5W23_004797</name>
</gene>
<keyword evidence="4 7" id="KW-0378">Hydrolase</keyword>
<evidence type="ECO:0000256" key="5">
    <source>
        <dbReference type="ARBA" id="ARBA00023277"/>
    </source>
</evidence>
<dbReference type="InterPro" id="IPR023214">
    <property type="entry name" value="HAD_sf"/>
</dbReference>
<evidence type="ECO:0000313" key="8">
    <source>
        <dbReference type="EMBL" id="MDY3563297.1"/>
    </source>
</evidence>
<dbReference type="CDD" id="cd07503">
    <property type="entry name" value="HAD_HisB-N"/>
    <property type="match status" value="1"/>
</dbReference>
<name>A0ABU5F963_9BACT</name>
<dbReference type="PANTHER" id="PTHR42891">
    <property type="entry name" value="D-GLYCERO-BETA-D-MANNO-HEPTOSE-1,7-BISPHOSPHATE 7-PHOSPHATASE"/>
    <property type="match status" value="1"/>
</dbReference>
<keyword evidence="5 7" id="KW-0119">Carbohydrate metabolism</keyword>
<dbReference type="RefSeq" id="WP_320689523.1">
    <property type="nucleotide sequence ID" value="NZ_JAXBLV010000234.1"/>
</dbReference>
<dbReference type="GO" id="GO:0016787">
    <property type="term" value="F:hydrolase activity"/>
    <property type="evidence" value="ECO:0007669"/>
    <property type="project" value="UniProtKB-KW"/>
</dbReference>
<dbReference type="EMBL" id="JAXBLV010000234">
    <property type="protein sequence ID" value="MDY3563297.1"/>
    <property type="molecule type" value="Genomic_DNA"/>
</dbReference>
<evidence type="ECO:0000256" key="4">
    <source>
        <dbReference type="ARBA" id="ARBA00022801"/>
    </source>
</evidence>
<comment type="similarity">
    <text evidence="7">Belongs to the gmhB family.</text>
</comment>
<keyword evidence="2 7" id="KW-0963">Cytoplasm</keyword>
<dbReference type="NCBIfam" id="TIGR01656">
    <property type="entry name" value="Histidinol-ppas"/>
    <property type="match status" value="1"/>
</dbReference>
<accession>A0ABU5F963</accession>
<dbReference type="InterPro" id="IPR036412">
    <property type="entry name" value="HAD-like_sf"/>
</dbReference>
<keyword evidence="9" id="KW-1185">Reference proteome</keyword>
<dbReference type="InterPro" id="IPR006543">
    <property type="entry name" value="Histidinol-phos"/>
</dbReference>
<reference evidence="9" key="1">
    <citation type="journal article" date="2023" name="Mar. Drugs">
        <title>Gemmata algarum, a Novel Planctomycete Isolated from an Algal Mat, Displays Antimicrobial Activity.</title>
        <authorList>
            <person name="Kumar G."/>
            <person name="Kallscheuer N."/>
            <person name="Kashif M."/>
            <person name="Ahamad S."/>
            <person name="Jagadeeshwari U."/>
            <person name="Pannikurungottu S."/>
            <person name="Haufschild T."/>
            <person name="Kabuu M."/>
            <person name="Sasikala C."/>
            <person name="Jogler C."/>
            <person name="Ramana C."/>
        </authorList>
    </citation>
    <scope>NUCLEOTIDE SEQUENCE [LARGE SCALE GENOMIC DNA]</scope>
    <source>
        <strain evidence="9">JC673</strain>
    </source>
</reference>
<evidence type="ECO:0000256" key="6">
    <source>
        <dbReference type="ARBA" id="ARBA00031828"/>
    </source>
</evidence>
<evidence type="ECO:0000256" key="7">
    <source>
        <dbReference type="PIRNR" id="PIRNR004682"/>
    </source>
</evidence>
<dbReference type="EC" id="3.1.3.-" evidence="7"/>
<evidence type="ECO:0000256" key="3">
    <source>
        <dbReference type="ARBA" id="ARBA00022723"/>
    </source>
</evidence>
<dbReference type="Pfam" id="PF13242">
    <property type="entry name" value="Hydrolase_like"/>
    <property type="match status" value="1"/>
</dbReference>
<comment type="subcellular location">
    <subcellularLocation>
        <location evidence="1 7">Cytoplasm</location>
    </subcellularLocation>
</comment>
<comment type="caution">
    <text evidence="8">The sequence shown here is derived from an EMBL/GenBank/DDBJ whole genome shotgun (WGS) entry which is preliminary data.</text>
</comment>
<dbReference type="Proteomes" id="UP001272242">
    <property type="component" value="Unassembled WGS sequence"/>
</dbReference>
<evidence type="ECO:0000256" key="1">
    <source>
        <dbReference type="ARBA" id="ARBA00004496"/>
    </source>
</evidence>